<dbReference type="InterPro" id="IPR005467">
    <property type="entry name" value="His_kinase_dom"/>
</dbReference>
<dbReference type="SMART" id="SM00388">
    <property type="entry name" value="HisKA"/>
    <property type="match status" value="1"/>
</dbReference>
<dbReference type="HOGENOM" id="CLU_000445_89_6_11"/>
<dbReference type="Pfam" id="PF02518">
    <property type="entry name" value="HATPase_c"/>
    <property type="match status" value="1"/>
</dbReference>
<dbReference type="SMART" id="SM00304">
    <property type="entry name" value="HAMP"/>
    <property type="match status" value="1"/>
</dbReference>
<dbReference type="PROSITE" id="PS50885">
    <property type="entry name" value="HAMP"/>
    <property type="match status" value="1"/>
</dbReference>
<feature type="region of interest" description="Disordered" evidence="12">
    <location>
        <begin position="1"/>
        <end position="50"/>
    </location>
</feature>
<evidence type="ECO:0000256" key="10">
    <source>
        <dbReference type="ARBA" id="ARBA00023012"/>
    </source>
</evidence>
<evidence type="ECO:0000259" key="15">
    <source>
        <dbReference type="PROSITE" id="PS50885"/>
    </source>
</evidence>
<dbReference type="GO" id="GO:0000155">
    <property type="term" value="F:phosphorelay sensor kinase activity"/>
    <property type="evidence" value="ECO:0007669"/>
    <property type="project" value="InterPro"/>
</dbReference>
<accession>W5T8E4</accession>
<dbReference type="CDD" id="cd00082">
    <property type="entry name" value="HisKA"/>
    <property type="match status" value="1"/>
</dbReference>
<gene>
    <name evidence="16" type="ORF">NONO_c05720</name>
</gene>
<dbReference type="Gene3D" id="6.10.340.10">
    <property type="match status" value="1"/>
</dbReference>
<comment type="subcellular location">
    <subcellularLocation>
        <location evidence="3">Cell membrane</location>
    </subcellularLocation>
</comment>
<keyword evidence="8 16" id="KW-0418">Kinase</keyword>
<feature type="transmembrane region" description="Helical" evidence="13">
    <location>
        <begin position="63"/>
        <end position="88"/>
    </location>
</feature>
<evidence type="ECO:0000256" key="6">
    <source>
        <dbReference type="ARBA" id="ARBA00022679"/>
    </source>
</evidence>
<dbReference type="InterPro" id="IPR004358">
    <property type="entry name" value="Sig_transdc_His_kin-like_C"/>
</dbReference>
<evidence type="ECO:0000256" key="11">
    <source>
        <dbReference type="ARBA" id="ARBA00023136"/>
    </source>
</evidence>
<dbReference type="InterPro" id="IPR003660">
    <property type="entry name" value="HAMP_dom"/>
</dbReference>
<dbReference type="Gene3D" id="3.30.565.10">
    <property type="entry name" value="Histidine kinase-like ATPase, C-terminal domain"/>
    <property type="match status" value="1"/>
</dbReference>
<dbReference type="CDD" id="cd00075">
    <property type="entry name" value="HATPase"/>
    <property type="match status" value="1"/>
</dbReference>
<dbReference type="PANTHER" id="PTHR45436:SF5">
    <property type="entry name" value="SENSOR HISTIDINE KINASE TRCS"/>
    <property type="match status" value="1"/>
</dbReference>
<dbReference type="InterPro" id="IPR003661">
    <property type="entry name" value="HisK_dim/P_dom"/>
</dbReference>
<dbReference type="EC" id="2.7.13.3" evidence="4"/>
<dbReference type="PANTHER" id="PTHR45436">
    <property type="entry name" value="SENSOR HISTIDINE KINASE YKOH"/>
    <property type="match status" value="1"/>
</dbReference>
<feature type="compositionally biased region" description="Basic and acidic residues" evidence="12">
    <location>
        <begin position="1"/>
        <end position="13"/>
    </location>
</feature>
<dbReference type="SUPFAM" id="SSF158472">
    <property type="entry name" value="HAMP domain-like"/>
    <property type="match status" value="1"/>
</dbReference>
<dbReference type="InterPro" id="IPR050428">
    <property type="entry name" value="TCS_sensor_his_kinase"/>
</dbReference>
<evidence type="ECO:0000256" key="9">
    <source>
        <dbReference type="ARBA" id="ARBA00022989"/>
    </source>
</evidence>
<keyword evidence="9 13" id="KW-1133">Transmembrane helix</keyword>
<keyword evidence="17" id="KW-1185">Reference proteome</keyword>
<sequence length="528" mass="56979">MNDSRSVRERGDGGTDASGMTDETPDTTEPDGSYLPSSEPDTTGRVSRPRGIRRRAARRFAAVPLRVTLVIALVALAGLGLLVSGVAVTSSMRNVLIDKVDRQLFEARIWAAPHADRAPPERLPVPAGRERPPGLYYVRIDDPSGKNLLLLPSGPTAPDIPGDLGRHPRTVGTVGDPGEHWRAVRFTTPDGTSTIAVRLTETENIVDRLIGLQVAVGVIVLAALAVVAQFVIRRSLRPLGEVEKTAAAIAGGDLHRRVPVQGTNTEVDRLSQSLNGMLAQIQTAFAATEASEESARRSEARMRRFVADASHELRTPLTTIKGFAELYRQGALTDPAMFMDRIERESNRMSLLVEDLLMLARLDAQRPVERRPVDLLALASDAVHNARAVDAAQRPDEPRRPIDLEIRPGTGTLEVRGDEARLRQVLGNLVNNALIHTPPEASVTVGLTPDEDNVLIEVADTGPGLPQEEADRVFERFYRTDTSRSRDSGGTGLGLSIVQALVAAHGGTVSVRSAVGQGTTFAVRLPRV</sequence>
<comment type="catalytic activity">
    <reaction evidence="1">
        <text>ATP + protein L-histidine = ADP + protein N-phospho-L-histidine.</text>
        <dbReference type="EC" id="2.7.13.3"/>
    </reaction>
</comment>
<dbReference type="FunFam" id="1.10.287.130:FF:000001">
    <property type="entry name" value="Two-component sensor histidine kinase"/>
    <property type="match status" value="1"/>
</dbReference>
<reference evidence="16 17" key="1">
    <citation type="journal article" date="2014" name="Appl. Environ. Microbiol.">
        <title>Insights into the Microbial Degradation of Rubber and Gutta-Percha by Analysis of the Complete Genome of Nocardia nova SH22a.</title>
        <authorList>
            <person name="Luo Q."/>
            <person name="Hiessl S."/>
            <person name="Poehlein A."/>
            <person name="Daniel R."/>
            <person name="Steinbuchel A."/>
        </authorList>
    </citation>
    <scope>NUCLEOTIDE SEQUENCE [LARGE SCALE GENOMIC DNA]</scope>
    <source>
        <strain evidence="16">SH22a</strain>
    </source>
</reference>
<dbReference type="AlphaFoldDB" id="W5T8E4"/>
<dbReference type="CDD" id="cd06225">
    <property type="entry name" value="HAMP"/>
    <property type="match status" value="1"/>
</dbReference>
<dbReference type="eggNOG" id="COG5002">
    <property type="taxonomic scope" value="Bacteria"/>
</dbReference>
<dbReference type="InterPro" id="IPR003594">
    <property type="entry name" value="HATPase_dom"/>
</dbReference>
<evidence type="ECO:0000256" key="7">
    <source>
        <dbReference type="ARBA" id="ARBA00022692"/>
    </source>
</evidence>
<evidence type="ECO:0000313" key="17">
    <source>
        <dbReference type="Proteomes" id="UP000019150"/>
    </source>
</evidence>
<dbReference type="PATRIC" id="fig|1415166.3.peg.585"/>
<feature type="domain" description="Histidine kinase" evidence="14">
    <location>
        <begin position="308"/>
        <end position="528"/>
    </location>
</feature>
<dbReference type="PRINTS" id="PR00344">
    <property type="entry name" value="BCTRLSENSOR"/>
</dbReference>
<dbReference type="KEGG" id="nno:NONO_c05720"/>
<feature type="domain" description="HAMP" evidence="15">
    <location>
        <begin position="233"/>
        <end position="286"/>
    </location>
</feature>
<evidence type="ECO:0000256" key="12">
    <source>
        <dbReference type="SAM" id="MobiDB-lite"/>
    </source>
</evidence>
<proteinExistence type="predicted"/>
<dbReference type="InterPro" id="IPR036890">
    <property type="entry name" value="HATPase_C_sf"/>
</dbReference>
<evidence type="ECO:0000313" key="16">
    <source>
        <dbReference type="EMBL" id="AHH15384.1"/>
    </source>
</evidence>
<dbReference type="EMBL" id="CP006850">
    <property type="protein sequence ID" value="AHH15384.1"/>
    <property type="molecule type" value="Genomic_DNA"/>
</dbReference>
<keyword evidence="5" id="KW-0597">Phosphoprotein</keyword>
<dbReference type="Gene3D" id="1.10.287.130">
    <property type="match status" value="1"/>
</dbReference>
<evidence type="ECO:0000256" key="13">
    <source>
        <dbReference type="SAM" id="Phobius"/>
    </source>
</evidence>
<comment type="cofactor">
    <cofactor evidence="2">
        <name>a divalent metal cation</name>
        <dbReference type="ChEBI" id="CHEBI:60240"/>
    </cofactor>
</comment>
<evidence type="ECO:0000259" key="14">
    <source>
        <dbReference type="PROSITE" id="PS50109"/>
    </source>
</evidence>
<organism evidence="16 17">
    <name type="scientific">Nocardia nova SH22a</name>
    <dbReference type="NCBI Taxonomy" id="1415166"/>
    <lineage>
        <taxon>Bacteria</taxon>
        <taxon>Bacillati</taxon>
        <taxon>Actinomycetota</taxon>
        <taxon>Actinomycetes</taxon>
        <taxon>Mycobacteriales</taxon>
        <taxon>Nocardiaceae</taxon>
        <taxon>Nocardia</taxon>
    </lineage>
</organism>
<name>W5T8E4_9NOCA</name>
<dbReference type="SUPFAM" id="SSF55874">
    <property type="entry name" value="ATPase domain of HSP90 chaperone/DNA topoisomerase II/histidine kinase"/>
    <property type="match status" value="1"/>
</dbReference>
<dbReference type="SMART" id="SM00387">
    <property type="entry name" value="HATPase_c"/>
    <property type="match status" value="1"/>
</dbReference>
<keyword evidence="7 13" id="KW-0812">Transmembrane</keyword>
<dbReference type="FunFam" id="3.30.565.10:FF:000006">
    <property type="entry name" value="Sensor histidine kinase WalK"/>
    <property type="match status" value="1"/>
</dbReference>
<dbReference type="GO" id="GO:0005509">
    <property type="term" value="F:calcium ion binding"/>
    <property type="evidence" value="ECO:0007669"/>
    <property type="project" value="UniProtKB-ARBA"/>
</dbReference>
<evidence type="ECO:0000256" key="1">
    <source>
        <dbReference type="ARBA" id="ARBA00000085"/>
    </source>
</evidence>
<protein>
    <recommendedName>
        <fullName evidence="4">histidine kinase</fullName>
        <ecNumber evidence="4">2.7.13.3</ecNumber>
    </recommendedName>
</protein>
<evidence type="ECO:0000256" key="2">
    <source>
        <dbReference type="ARBA" id="ARBA00001968"/>
    </source>
</evidence>
<dbReference type="GO" id="GO:0005886">
    <property type="term" value="C:plasma membrane"/>
    <property type="evidence" value="ECO:0007669"/>
    <property type="project" value="UniProtKB-SubCell"/>
</dbReference>
<keyword evidence="6" id="KW-0808">Transferase</keyword>
<evidence type="ECO:0000256" key="5">
    <source>
        <dbReference type="ARBA" id="ARBA00022553"/>
    </source>
</evidence>
<dbReference type="Pfam" id="PF00672">
    <property type="entry name" value="HAMP"/>
    <property type="match status" value="1"/>
</dbReference>
<dbReference type="PROSITE" id="PS50109">
    <property type="entry name" value="HIS_KIN"/>
    <property type="match status" value="1"/>
</dbReference>
<dbReference type="Proteomes" id="UP000019150">
    <property type="component" value="Chromosome"/>
</dbReference>
<feature type="transmembrane region" description="Helical" evidence="13">
    <location>
        <begin position="210"/>
        <end position="232"/>
    </location>
</feature>
<dbReference type="InterPro" id="IPR036097">
    <property type="entry name" value="HisK_dim/P_sf"/>
</dbReference>
<keyword evidence="10" id="KW-0902">Two-component regulatory system</keyword>
<keyword evidence="11 13" id="KW-0472">Membrane</keyword>
<evidence type="ECO:0000256" key="8">
    <source>
        <dbReference type="ARBA" id="ARBA00022777"/>
    </source>
</evidence>
<evidence type="ECO:0000256" key="3">
    <source>
        <dbReference type="ARBA" id="ARBA00004236"/>
    </source>
</evidence>
<dbReference type="Pfam" id="PF00512">
    <property type="entry name" value="HisKA"/>
    <property type="match status" value="1"/>
</dbReference>
<dbReference type="SUPFAM" id="SSF47384">
    <property type="entry name" value="Homodimeric domain of signal transducing histidine kinase"/>
    <property type="match status" value="1"/>
</dbReference>
<evidence type="ECO:0000256" key="4">
    <source>
        <dbReference type="ARBA" id="ARBA00012438"/>
    </source>
</evidence>
<dbReference type="STRING" id="1415166.NONO_c05720"/>